<accession>A0A9P4HPY0</accession>
<evidence type="ECO:0008006" key="3">
    <source>
        <dbReference type="Google" id="ProtNLM"/>
    </source>
</evidence>
<sequence>MASTEVATNGTTVDTPVNGTSTTNRPVICVFCGASDGTSPVHMAAARALAEMLHKVGAQLVYGGGTVGLMGEIARTLVSLSGPDAVHGIIPLPLIKLEQNYDEEMEKERLSGKAPSGSGPRNVIDEKIFGRTTIVKDMHSRKQMMAQCVMAGGPGSGFVALSGGFGTMEELMEVTTWNQLGIHGRGVVIYNVDGYWDGLINWVKGAVSHGFIAPTNAGILVEALSAEEVIKCLREYECAEGRFKLNWDEN</sequence>
<gene>
    <name evidence="1" type="ORF">K490DRAFT_58360</name>
</gene>
<dbReference type="PANTHER" id="PTHR31223">
    <property type="entry name" value="LOG FAMILY PROTEIN YJL055W"/>
    <property type="match status" value="1"/>
</dbReference>
<evidence type="ECO:0000313" key="1">
    <source>
        <dbReference type="EMBL" id="KAF2085720.1"/>
    </source>
</evidence>
<dbReference type="Proteomes" id="UP000799776">
    <property type="component" value="Unassembled WGS sequence"/>
</dbReference>
<keyword evidence="2" id="KW-1185">Reference proteome</keyword>
<dbReference type="AlphaFoldDB" id="A0A9P4HPY0"/>
<dbReference type="GO" id="GO:0016799">
    <property type="term" value="F:hydrolase activity, hydrolyzing N-glycosyl compounds"/>
    <property type="evidence" value="ECO:0007669"/>
    <property type="project" value="TreeGrafter"/>
</dbReference>
<dbReference type="Pfam" id="PF03641">
    <property type="entry name" value="Lysine_decarbox"/>
    <property type="match status" value="1"/>
</dbReference>
<name>A0A9P4HPY0_9PEZI</name>
<dbReference type="EMBL" id="ML978728">
    <property type="protein sequence ID" value="KAF2085720.1"/>
    <property type="molecule type" value="Genomic_DNA"/>
</dbReference>
<dbReference type="PANTHER" id="PTHR31223:SF70">
    <property type="entry name" value="LOG FAMILY PROTEIN YJL055W"/>
    <property type="match status" value="1"/>
</dbReference>
<dbReference type="Gene3D" id="3.40.50.450">
    <property type="match status" value="1"/>
</dbReference>
<proteinExistence type="predicted"/>
<dbReference type="GO" id="GO:0009691">
    <property type="term" value="P:cytokinin biosynthetic process"/>
    <property type="evidence" value="ECO:0007669"/>
    <property type="project" value="InterPro"/>
</dbReference>
<evidence type="ECO:0000313" key="2">
    <source>
        <dbReference type="Proteomes" id="UP000799776"/>
    </source>
</evidence>
<dbReference type="InterPro" id="IPR005269">
    <property type="entry name" value="LOG"/>
</dbReference>
<comment type="caution">
    <text evidence="1">The sequence shown here is derived from an EMBL/GenBank/DDBJ whole genome shotgun (WGS) entry which is preliminary data.</text>
</comment>
<protein>
    <recommendedName>
        <fullName evidence="3">Lysine decarboxylase-like protein-like protein</fullName>
    </recommendedName>
</protein>
<dbReference type="GO" id="GO:0005829">
    <property type="term" value="C:cytosol"/>
    <property type="evidence" value="ECO:0007669"/>
    <property type="project" value="TreeGrafter"/>
</dbReference>
<dbReference type="OrthoDB" id="414463at2759"/>
<reference evidence="1" key="1">
    <citation type="journal article" date="2020" name="Stud. Mycol.">
        <title>101 Dothideomycetes genomes: a test case for predicting lifestyles and emergence of pathogens.</title>
        <authorList>
            <person name="Haridas S."/>
            <person name="Albert R."/>
            <person name="Binder M."/>
            <person name="Bloem J."/>
            <person name="Labutti K."/>
            <person name="Salamov A."/>
            <person name="Andreopoulos B."/>
            <person name="Baker S."/>
            <person name="Barry K."/>
            <person name="Bills G."/>
            <person name="Bluhm B."/>
            <person name="Cannon C."/>
            <person name="Castanera R."/>
            <person name="Culley D."/>
            <person name="Daum C."/>
            <person name="Ezra D."/>
            <person name="Gonzalez J."/>
            <person name="Henrissat B."/>
            <person name="Kuo A."/>
            <person name="Liang C."/>
            <person name="Lipzen A."/>
            <person name="Lutzoni F."/>
            <person name="Magnuson J."/>
            <person name="Mondo S."/>
            <person name="Nolan M."/>
            <person name="Ohm R."/>
            <person name="Pangilinan J."/>
            <person name="Park H.-J."/>
            <person name="Ramirez L."/>
            <person name="Alfaro M."/>
            <person name="Sun H."/>
            <person name="Tritt A."/>
            <person name="Yoshinaga Y."/>
            <person name="Zwiers L.-H."/>
            <person name="Turgeon B."/>
            <person name="Goodwin S."/>
            <person name="Spatafora J."/>
            <person name="Crous P."/>
            <person name="Grigoriev I."/>
        </authorList>
    </citation>
    <scope>NUCLEOTIDE SEQUENCE</scope>
    <source>
        <strain evidence="1">CBS 121410</strain>
    </source>
</reference>
<dbReference type="NCBIfam" id="TIGR00730">
    <property type="entry name" value="Rossman fold protein, TIGR00730 family"/>
    <property type="match status" value="1"/>
</dbReference>
<organism evidence="1 2">
    <name type="scientific">Saccharata proteae CBS 121410</name>
    <dbReference type="NCBI Taxonomy" id="1314787"/>
    <lineage>
        <taxon>Eukaryota</taxon>
        <taxon>Fungi</taxon>
        <taxon>Dikarya</taxon>
        <taxon>Ascomycota</taxon>
        <taxon>Pezizomycotina</taxon>
        <taxon>Dothideomycetes</taxon>
        <taxon>Dothideomycetes incertae sedis</taxon>
        <taxon>Botryosphaeriales</taxon>
        <taxon>Saccharataceae</taxon>
        <taxon>Saccharata</taxon>
    </lineage>
</organism>
<dbReference type="FunFam" id="3.40.50.450:FF:000018">
    <property type="entry name" value="Lysine decarboxylase-like protein"/>
    <property type="match status" value="1"/>
</dbReference>
<dbReference type="InterPro" id="IPR031100">
    <property type="entry name" value="LOG_fam"/>
</dbReference>
<dbReference type="SUPFAM" id="SSF102405">
    <property type="entry name" value="MCP/YpsA-like"/>
    <property type="match status" value="1"/>
</dbReference>